<dbReference type="GO" id="GO:0005737">
    <property type="term" value="C:cytoplasm"/>
    <property type="evidence" value="ECO:0007669"/>
    <property type="project" value="TreeGrafter"/>
</dbReference>
<dbReference type="PANTHER" id="PTHR48094">
    <property type="entry name" value="PROTEIN/NUCLEIC ACID DEGLYCASE DJ-1-RELATED"/>
    <property type="match status" value="1"/>
</dbReference>
<dbReference type="GO" id="GO:0019172">
    <property type="term" value="F:glyoxalase III activity"/>
    <property type="evidence" value="ECO:0007669"/>
    <property type="project" value="TreeGrafter"/>
</dbReference>
<dbReference type="PANTHER" id="PTHR48094:SF11">
    <property type="entry name" value="GLUTATHIONE-INDEPENDENT GLYOXALASE HSP31-RELATED"/>
    <property type="match status" value="1"/>
</dbReference>
<comment type="similarity">
    <text evidence="3">Belongs to the peptidase C56 family. HSP31-like subfamily.</text>
</comment>
<dbReference type="CDD" id="cd03141">
    <property type="entry name" value="GATase1_Hsp31_like"/>
    <property type="match status" value="1"/>
</dbReference>
<gene>
    <name evidence="5" type="ORF">ICL16_10860</name>
</gene>
<keyword evidence="6" id="KW-1185">Reference proteome</keyword>
<proteinExistence type="inferred from homology"/>
<dbReference type="Proteomes" id="UP000629098">
    <property type="component" value="Unassembled WGS sequence"/>
</dbReference>
<name>A0A8J7C6Z2_9CYAN</name>
<dbReference type="InterPro" id="IPR050325">
    <property type="entry name" value="Prot/Nucl_acid_deglycase"/>
</dbReference>
<dbReference type="InterPro" id="IPR002818">
    <property type="entry name" value="DJ-1/PfpI"/>
</dbReference>
<comment type="caution">
    <text evidence="5">The sequence shown here is derived from an EMBL/GenBank/DDBJ whole genome shotgun (WGS) entry which is preliminary data.</text>
</comment>
<dbReference type="InterPro" id="IPR029062">
    <property type="entry name" value="Class_I_gatase-like"/>
</dbReference>
<dbReference type="RefSeq" id="WP_190827265.1">
    <property type="nucleotide sequence ID" value="NZ_CAWPPI010000040.1"/>
</dbReference>
<keyword evidence="5" id="KW-0315">Glutamine amidotransferase</keyword>
<evidence type="ECO:0000313" key="5">
    <source>
        <dbReference type="EMBL" id="MBD2772561.1"/>
    </source>
</evidence>
<protein>
    <submittedName>
        <fullName evidence="5">Type 1 glutamine amidotransferase domain-containing protein</fullName>
    </submittedName>
</protein>
<reference evidence="5" key="1">
    <citation type="submission" date="2020-09" db="EMBL/GenBank/DDBJ databases">
        <title>Iningainema tapete sp. nov. (Scytonemataceae, Cyanobacteria) from greenhouses in central Florida (USA) produces two types of nodularin with biosynthetic potential for microcystin-LR and anabaenopeptins.</title>
        <authorList>
            <person name="Berthold D.E."/>
            <person name="Lefler F.W."/>
            <person name="Huang I.-S."/>
            <person name="Abdulla H."/>
            <person name="Zimba P.V."/>
            <person name="Laughinghouse H.D. IV."/>
        </authorList>
    </citation>
    <scope>NUCLEOTIDE SEQUENCE</scope>
    <source>
        <strain evidence="5">BLCCT55</strain>
    </source>
</reference>
<dbReference type="EMBL" id="JACXAE010000040">
    <property type="protein sequence ID" value="MBD2772561.1"/>
    <property type="molecule type" value="Genomic_DNA"/>
</dbReference>
<dbReference type="Gene3D" id="3.40.50.880">
    <property type="match status" value="1"/>
</dbReference>
<keyword evidence="1" id="KW-0346">Stress response</keyword>
<evidence type="ECO:0000256" key="2">
    <source>
        <dbReference type="ARBA" id="ARBA00023239"/>
    </source>
</evidence>
<evidence type="ECO:0000313" key="6">
    <source>
        <dbReference type="Proteomes" id="UP000629098"/>
    </source>
</evidence>
<keyword evidence="2" id="KW-0456">Lyase</keyword>
<evidence type="ECO:0000259" key="4">
    <source>
        <dbReference type="Pfam" id="PF01965"/>
    </source>
</evidence>
<dbReference type="SUPFAM" id="SSF52317">
    <property type="entry name" value="Class I glutamine amidotransferase-like"/>
    <property type="match status" value="1"/>
</dbReference>
<dbReference type="AlphaFoldDB" id="A0A8J7C6Z2"/>
<feature type="domain" description="DJ-1/PfpI" evidence="4">
    <location>
        <begin position="23"/>
        <end position="220"/>
    </location>
</feature>
<organism evidence="5 6">
    <name type="scientific">Iningainema tapete BLCC-T55</name>
    <dbReference type="NCBI Taxonomy" id="2748662"/>
    <lineage>
        <taxon>Bacteria</taxon>
        <taxon>Bacillati</taxon>
        <taxon>Cyanobacteriota</taxon>
        <taxon>Cyanophyceae</taxon>
        <taxon>Nostocales</taxon>
        <taxon>Scytonemataceae</taxon>
        <taxon>Iningainema tapete</taxon>
    </lineage>
</organism>
<dbReference type="GO" id="GO:0019243">
    <property type="term" value="P:methylglyoxal catabolic process to D-lactate via S-lactoyl-glutathione"/>
    <property type="evidence" value="ECO:0007669"/>
    <property type="project" value="TreeGrafter"/>
</dbReference>
<sequence>MSAKVLVVLTSHDTLGDTGKETGFYLSEVSHPVAVFDQAGLTVKYVSPKGGKAPMTGIDLNDPLNKAFLDNPEKVAQVENTLCPQQINPVEYNAIFYAGGHGTVWDFPDNAELARIATAIYELGGVVGAVCHGPAALVNVKLSNGEYLVAGKTVSCFTNEEEAAVGLTDVVPFLLESKLIERGATVDKAPNFQAKVVVSDRLVTGQNPASATGVAQRIVELLEQSTPVLSSTVSA</sequence>
<dbReference type="Pfam" id="PF01965">
    <property type="entry name" value="DJ-1_PfpI"/>
    <property type="match status" value="1"/>
</dbReference>
<accession>A0A8J7C6Z2</accession>
<evidence type="ECO:0000256" key="3">
    <source>
        <dbReference type="ARBA" id="ARBA00038493"/>
    </source>
</evidence>
<evidence type="ECO:0000256" key="1">
    <source>
        <dbReference type="ARBA" id="ARBA00023016"/>
    </source>
</evidence>